<dbReference type="eggNOG" id="COG1846">
    <property type="taxonomic scope" value="Bacteria"/>
</dbReference>
<dbReference type="OrthoDB" id="996843at2"/>
<dbReference type="PANTHER" id="PTHR42756">
    <property type="entry name" value="TRANSCRIPTIONAL REGULATOR, MARR"/>
    <property type="match status" value="1"/>
</dbReference>
<dbReference type="STRING" id="679937.Bcop_0790"/>
<keyword evidence="3" id="KW-0843">Virulence</keyword>
<protein>
    <recommendedName>
        <fullName evidence="6">HTH-type transcriptional regulator MgrA</fullName>
    </recommendedName>
    <alternativeName>
        <fullName evidence="8">HTH-type transcriptional regulator SarZ</fullName>
    </alternativeName>
    <alternativeName>
        <fullName evidence="9">Staphylococcal accessory regulator Z</fullName>
    </alternativeName>
</protein>
<evidence type="ECO:0000256" key="4">
    <source>
        <dbReference type="ARBA" id="ARBA00023125"/>
    </source>
</evidence>
<comment type="similarity">
    <text evidence="7">Belongs to the SarZ family.</text>
</comment>
<dbReference type="PANTHER" id="PTHR42756:SF1">
    <property type="entry name" value="TRANSCRIPTIONAL REPRESSOR OF EMRAB OPERON"/>
    <property type="match status" value="1"/>
</dbReference>
<name>F3ZT44_9BACE</name>
<reference evidence="11 12" key="1">
    <citation type="journal article" date="2011" name="Stand. Genomic Sci.">
        <title>Non-contiguous finished genome sequence of Bacteroides coprosuis type strain (PC139).</title>
        <authorList>
            <person name="Land M."/>
            <person name="Held B."/>
            <person name="Gronow S."/>
            <person name="Abt B."/>
            <person name="Lucas S."/>
            <person name="Del Rio T.G."/>
            <person name="Nolan M."/>
            <person name="Tice H."/>
            <person name="Cheng J.F."/>
            <person name="Pitluck S."/>
            <person name="Liolios K."/>
            <person name="Pagani I."/>
            <person name="Ivanova N."/>
            <person name="Mavromatis K."/>
            <person name="Mikhailova N."/>
            <person name="Pati A."/>
            <person name="Tapia R."/>
            <person name="Han C."/>
            <person name="Goodwin L."/>
            <person name="Chen A."/>
            <person name="Palaniappan K."/>
            <person name="Hauser L."/>
            <person name="Brambilla E.M."/>
            <person name="Rohde M."/>
            <person name="Goker M."/>
            <person name="Detter J.C."/>
            <person name="Woyke T."/>
            <person name="Bristow J."/>
            <person name="Eisen J.A."/>
            <person name="Markowitz V."/>
            <person name="Hugenholtz P."/>
            <person name="Kyrpides N.C."/>
            <person name="Klenk H.P."/>
            <person name="Lapidus A."/>
        </authorList>
    </citation>
    <scope>NUCLEOTIDE SEQUENCE [LARGE SCALE GENOMIC DNA]</scope>
    <source>
        <strain evidence="11 12">DSM 18011</strain>
    </source>
</reference>
<dbReference type="Pfam" id="PF22381">
    <property type="entry name" value="Staph_reg_Sar_Rot"/>
    <property type="match status" value="1"/>
</dbReference>
<evidence type="ECO:0000256" key="8">
    <source>
        <dbReference type="ARBA" id="ARBA00047188"/>
    </source>
</evidence>
<evidence type="ECO:0000256" key="6">
    <source>
        <dbReference type="ARBA" id="ARBA00040307"/>
    </source>
</evidence>
<dbReference type="PROSITE" id="PS01117">
    <property type="entry name" value="HTH_MARR_1"/>
    <property type="match status" value="1"/>
</dbReference>
<dbReference type="HOGENOM" id="CLU_083287_18_6_10"/>
<feature type="domain" description="HTH marR-type" evidence="10">
    <location>
        <begin position="1"/>
        <end position="140"/>
    </location>
</feature>
<evidence type="ECO:0000256" key="5">
    <source>
        <dbReference type="ARBA" id="ARBA00023163"/>
    </source>
</evidence>
<organism evidence="11 12">
    <name type="scientific">Bacteroides coprosuis DSM 18011</name>
    <dbReference type="NCBI Taxonomy" id="679937"/>
    <lineage>
        <taxon>Bacteria</taxon>
        <taxon>Pseudomonadati</taxon>
        <taxon>Bacteroidota</taxon>
        <taxon>Bacteroidia</taxon>
        <taxon>Bacteroidales</taxon>
        <taxon>Bacteroidaceae</taxon>
        <taxon>Bacteroides</taxon>
    </lineage>
</organism>
<evidence type="ECO:0000256" key="3">
    <source>
        <dbReference type="ARBA" id="ARBA00023026"/>
    </source>
</evidence>
<evidence type="ECO:0000256" key="1">
    <source>
        <dbReference type="ARBA" id="ARBA00004496"/>
    </source>
</evidence>
<dbReference type="InterPro" id="IPR036390">
    <property type="entry name" value="WH_DNA-bd_sf"/>
</dbReference>
<dbReference type="SMART" id="SM00347">
    <property type="entry name" value="HTH_MARR"/>
    <property type="match status" value="1"/>
</dbReference>
<accession>F3ZT44</accession>
<dbReference type="PROSITE" id="PS50995">
    <property type="entry name" value="HTH_MARR_2"/>
    <property type="match status" value="1"/>
</dbReference>
<dbReference type="InterPro" id="IPR023187">
    <property type="entry name" value="Tscrpt_reg_MarR-type_CS"/>
</dbReference>
<gene>
    <name evidence="11" type="ORF">Bcop_0790</name>
</gene>
<dbReference type="GO" id="GO:0003677">
    <property type="term" value="F:DNA binding"/>
    <property type="evidence" value="ECO:0007669"/>
    <property type="project" value="UniProtKB-KW"/>
</dbReference>
<dbReference type="Gene3D" id="1.10.10.10">
    <property type="entry name" value="Winged helix-like DNA-binding domain superfamily/Winged helix DNA-binding domain"/>
    <property type="match status" value="1"/>
</dbReference>
<dbReference type="PRINTS" id="PR00598">
    <property type="entry name" value="HTHMARR"/>
</dbReference>
<dbReference type="AlphaFoldDB" id="F3ZT44"/>
<comment type="subcellular location">
    <subcellularLocation>
        <location evidence="1">Cytoplasm</location>
    </subcellularLocation>
</comment>
<evidence type="ECO:0000256" key="9">
    <source>
        <dbReference type="ARBA" id="ARBA00047207"/>
    </source>
</evidence>
<keyword evidence="5" id="KW-0804">Transcription</keyword>
<evidence type="ECO:0000256" key="2">
    <source>
        <dbReference type="ARBA" id="ARBA00023015"/>
    </source>
</evidence>
<evidence type="ECO:0000313" key="12">
    <source>
        <dbReference type="Proteomes" id="UP000018439"/>
    </source>
</evidence>
<dbReference type="GO" id="GO:0003700">
    <property type="term" value="F:DNA-binding transcription factor activity"/>
    <property type="evidence" value="ECO:0007669"/>
    <property type="project" value="InterPro"/>
</dbReference>
<dbReference type="InterPro" id="IPR000835">
    <property type="entry name" value="HTH_MarR-typ"/>
</dbReference>
<evidence type="ECO:0000259" key="10">
    <source>
        <dbReference type="PROSITE" id="PS50995"/>
    </source>
</evidence>
<keyword evidence="2" id="KW-0805">Transcription regulation</keyword>
<proteinExistence type="inferred from homology"/>
<keyword evidence="4" id="KW-0238">DNA-binding</keyword>
<sequence length="153" mass="17943">MKTKLDEYVGYNIFVVASLLKRQIFRILSKQNINITPDQWIVLSYIWENDGQTISELVKNSNKDFANVTRIINKLVKLGYVIKEHSKEDGRSVIVYATKEARILEERLNDCWMKSVNISMKGLSKEEQDYLLLLLDRIKVNSLEFLEKDEINE</sequence>
<dbReference type="Proteomes" id="UP000018439">
    <property type="component" value="Chromosome"/>
</dbReference>
<evidence type="ECO:0000313" key="11">
    <source>
        <dbReference type="EMBL" id="EGJ71006.1"/>
    </source>
</evidence>
<dbReference type="InterPro" id="IPR055166">
    <property type="entry name" value="Transc_reg_Sar_Rot_HTH"/>
</dbReference>
<dbReference type="EMBL" id="CM001167">
    <property type="protein sequence ID" value="EGJ71006.1"/>
    <property type="molecule type" value="Genomic_DNA"/>
</dbReference>
<dbReference type="SUPFAM" id="SSF46785">
    <property type="entry name" value="Winged helix' DNA-binding domain"/>
    <property type="match status" value="1"/>
</dbReference>
<keyword evidence="12" id="KW-1185">Reference proteome</keyword>
<dbReference type="InterPro" id="IPR036388">
    <property type="entry name" value="WH-like_DNA-bd_sf"/>
</dbReference>
<evidence type="ECO:0000256" key="7">
    <source>
        <dbReference type="ARBA" id="ARBA00046337"/>
    </source>
</evidence>